<keyword evidence="5 10" id="KW-0349">Heme</keyword>
<dbReference type="PANTHER" id="PTHR11465">
    <property type="entry name" value="CATALASE"/>
    <property type="match status" value="1"/>
</dbReference>
<dbReference type="Gene3D" id="2.40.180.10">
    <property type="entry name" value="Catalase core domain"/>
    <property type="match status" value="1"/>
</dbReference>
<accession>A0A0D2WJV1</accession>
<keyword evidence="9" id="KW-0376">Hydrogen peroxide</keyword>
<dbReference type="eggNOG" id="KOG0047">
    <property type="taxonomic scope" value="Eukaryota"/>
</dbReference>
<dbReference type="GO" id="GO:0004096">
    <property type="term" value="F:catalase activity"/>
    <property type="evidence" value="ECO:0007669"/>
    <property type="project" value="UniProtKB-EC"/>
</dbReference>
<proteinExistence type="inferred from homology"/>
<dbReference type="InterPro" id="IPR011614">
    <property type="entry name" value="Catalase_core"/>
</dbReference>
<dbReference type="InterPro" id="IPR010582">
    <property type="entry name" value="Catalase_immune_responsive"/>
</dbReference>
<evidence type="ECO:0000259" key="12">
    <source>
        <dbReference type="SMART" id="SM01060"/>
    </source>
</evidence>
<evidence type="ECO:0000256" key="9">
    <source>
        <dbReference type="ARBA" id="ARBA00023324"/>
    </source>
</evidence>
<feature type="binding site" description="axial binding residue" evidence="10">
    <location>
        <position position="381"/>
    </location>
    <ligand>
        <name>heme</name>
        <dbReference type="ChEBI" id="CHEBI:30413"/>
    </ligand>
    <ligandPart>
        <name>Fe</name>
        <dbReference type="ChEBI" id="CHEBI:18248"/>
    </ligandPart>
</feature>
<dbReference type="EC" id="1.11.1.6" evidence="3"/>
<evidence type="ECO:0000256" key="1">
    <source>
        <dbReference type="ARBA" id="ARBA00001971"/>
    </source>
</evidence>
<keyword evidence="14" id="KW-1185">Reference proteome</keyword>
<evidence type="ECO:0000256" key="7">
    <source>
        <dbReference type="ARBA" id="ARBA00023002"/>
    </source>
</evidence>
<feature type="signal peptide" evidence="11">
    <location>
        <begin position="1"/>
        <end position="27"/>
    </location>
</feature>
<evidence type="ECO:0000256" key="4">
    <source>
        <dbReference type="ARBA" id="ARBA00022559"/>
    </source>
</evidence>
<dbReference type="AlphaFoldDB" id="A0A0D2WJV1"/>
<dbReference type="PIRSF" id="PIRSF038928">
    <property type="entry name" value="Catalase_clade1-3"/>
    <property type="match status" value="1"/>
</dbReference>
<name>A0A0D2WJV1_CAPO3</name>
<organism evidence="13 14">
    <name type="scientific">Capsaspora owczarzaki (strain ATCC 30864)</name>
    <dbReference type="NCBI Taxonomy" id="595528"/>
    <lineage>
        <taxon>Eukaryota</taxon>
        <taxon>Filasterea</taxon>
        <taxon>Capsaspora</taxon>
    </lineage>
</organism>
<dbReference type="Proteomes" id="UP000008743">
    <property type="component" value="Unassembled WGS sequence"/>
</dbReference>
<keyword evidence="4" id="KW-0575">Peroxidase</keyword>
<dbReference type="STRING" id="595528.A0A0D2WJV1"/>
<dbReference type="GO" id="GO:0005737">
    <property type="term" value="C:cytoplasm"/>
    <property type="evidence" value="ECO:0007669"/>
    <property type="project" value="TreeGrafter"/>
</dbReference>
<dbReference type="PANTHER" id="PTHR11465:SF23">
    <property type="entry name" value="CATALASE-2"/>
    <property type="match status" value="1"/>
</dbReference>
<sequence length="564" mass="63367">MTRPRLSHRSSTALPLLVLAAVAVVAATCATVAVGQQTVTLTTENGAPIDNARSAQTVGNRGPVLLQDFQLIERLQVQSISNKLVDSIERIPERNVHARGALAKGYFQVTDDISNLTFAEVFNGVGKQTPVALRFSTVIHSLHSPEFLRDPRGFALKFYSQEGNYDIVGLNFPVFFIRDGIRFPEMIRSLKPNPLTGVQEWWRVWDFFSNYPESTHMFTWLLDDVGIPASYCQLDGWGVHTYKFISKAGKELLVRYYFESAQGVVSLNDDDAVKEHFSFATIDLTNRMNAGIVREFWTLYIQVLDPSDTRKIESLSYDYLDTTKQWQVSDFPLQRVGTLVLNENPRNQFLENEQSAFSPARMVPGIAPSDEKMLQARLFSYGDTQRYRLGTNNQMLPINRPKCPFFDNHVDGLMNFNEPTADSAGEINYFPSNIRTNVKEAAPYYHETEVVTGQKVRANINLTNDFAQPGARYRSFDSDRQNRLAQRIASALSDPRLPPAIQSTWLGYFGSADAGLRSSIEHYLSALQMSPEMVAEGVSAGTLHPKLKDIHAFRAAFHRAAGSQ</sequence>
<dbReference type="PROSITE" id="PS51402">
    <property type="entry name" value="CATALASE_3"/>
    <property type="match status" value="1"/>
</dbReference>
<evidence type="ECO:0000313" key="13">
    <source>
        <dbReference type="EMBL" id="KJE89728.1"/>
    </source>
</evidence>
<keyword evidence="8 10" id="KW-0408">Iron</keyword>
<dbReference type="Pfam" id="PF06628">
    <property type="entry name" value="Catalase-rel"/>
    <property type="match status" value="1"/>
</dbReference>
<reference evidence="14" key="1">
    <citation type="submission" date="2011-02" db="EMBL/GenBank/DDBJ databases">
        <title>The Genome Sequence of Capsaspora owczarzaki ATCC 30864.</title>
        <authorList>
            <person name="Russ C."/>
            <person name="Cuomo C."/>
            <person name="Burger G."/>
            <person name="Gray M.W."/>
            <person name="Holland P.W.H."/>
            <person name="King N."/>
            <person name="Lang F.B.F."/>
            <person name="Roger A.J."/>
            <person name="Ruiz-Trillo I."/>
            <person name="Young S.K."/>
            <person name="Zeng Q."/>
            <person name="Gargeya S."/>
            <person name="Alvarado L."/>
            <person name="Berlin A."/>
            <person name="Chapman S.B."/>
            <person name="Chen Z."/>
            <person name="Freedman E."/>
            <person name="Gellesch M."/>
            <person name="Goldberg J."/>
            <person name="Griggs A."/>
            <person name="Gujja S."/>
            <person name="Heilman E."/>
            <person name="Heiman D."/>
            <person name="Howarth C."/>
            <person name="Mehta T."/>
            <person name="Neiman D."/>
            <person name="Pearson M."/>
            <person name="Roberts A."/>
            <person name="Saif S."/>
            <person name="Shea T."/>
            <person name="Shenoy N."/>
            <person name="Sisk P."/>
            <person name="Stolte C."/>
            <person name="Sykes S."/>
            <person name="White J."/>
            <person name="Yandava C."/>
            <person name="Haas B."/>
            <person name="Nusbaum C."/>
            <person name="Birren B."/>
        </authorList>
    </citation>
    <scope>NUCLEOTIDE SEQUENCE</scope>
    <source>
        <strain evidence="14">ATCC 30864</strain>
    </source>
</reference>
<protein>
    <recommendedName>
        <fullName evidence="3">catalase</fullName>
        <ecNumber evidence="3">1.11.1.6</ecNumber>
    </recommendedName>
</protein>
<evidence type="ECO:0000256" key="8">
    <source>
        <dbReference type="ARBA" id="ARBA00023004"/>
    </source>
</evidence>
<dbReference type="SUPFAM" id="SSF56634">
    <property type="entry name" value="Heme-dependent catalase-like"/>
    <property type="match status" value="1"/>
</dbReference>
<keyword evidence="11" id="KW-0732">Signal</keyword>
<evidence type="ECO:0000256" key="3">
    <source>
        <dbReference type="ARBA" id="ARBA00012314"/>
    </source>
</evidence>
<dbReference type="PhylomeDB" id="A0A0D2WJV1"/>
<dbReference type="InterPro" id="IPR002226">
    <property type="entry name" value="Catalase_haem_BS"/>
</dbReference>
<dbReference type="PROSITE" id="PS00437">
    <property type="entry name" value="CATALASE_1"/>
    <property type="match status" value="1"/>
</dbReference>
<dbReference type="SMART" id="SM01060">
    <property type="entry name" value="Catalase"/>
    <property type="match status" value="1"/>
</dbReference>
<dbReference type="Pfam" id="PF00199">
    <property type="entry name" value="Catalase"/>
    <property type="match status" value="1"/>
</dbReference>
<evidence type="ECO:0000256" key="5">
    <source>
        <dbReference type="ARBA" id="ARBA00022617"/>
    </source>
</evidence>
<dbReference type="InterPro" id="IPR024711">
    <property type="entry name" value="Catalase_clade1/3"/>
</dbReference>
<keyword evidence="6 10" id="KW-0479">Metal-binding</keyword>
<evidence type="ECO:0000256" key="2">
    <source>
        <dbReference type="ARBA" id="ARBA00005329"/>
    </source>
</evidence>
<feature type="chain" id="PRO_5002254512" description="catalase" evidence="11">
    <location>
        <begin position="28"/>
        <end position="564"/>
    </location>
</feature>
<dbReference type="PRINTS" id="PR00067">
    <property type="entry name" value="CATALASE"/>
</dbReference>
<dbReference type="GO" id="GO:0020037">
    <property type="term" value="F:heme binding"/>
    <property type="evidence" value="ECO:0007669"/>
    <property type="project" value="InterPro"/>
</dbReference>
<comment type="similarity">
    <text evidence="2">Belongs to the catalase family.</text>
</comment>
<comment type="cofactor">
    <cofactor evidence="1 10">
        <name>heme</name>
        <dbReference type="ChEBI" id="CHEBI:30413"/>
    </cofactor>
</comment>
<dbReference type="GO" id="GO:0042542">
    <property type="term" value="P:response to hydrogen peroxide"/>
    <property type="evidence" value="ECO:0007669"/>
    <property type="project" value="TreeGrafter"/>
</dbReference>
<dbReference type="EMBL" id="KE346360">
    <property type="protein sequence ID" value="KJE89728.1"/>
    <property type="molecule type" value="Genomic_DNA"/>
</dbReference>
<feature type="domain" description="Catalase core" evidence="12">
    <location>
        <begin position="42"/>
        <end position="438"/>
    </location>
</feature>
<evidence type="ECO:0000256" key="6">
    <source>
        <dbReference type="ARBA" id="ARBA00022723"/>
    </source>
</evidence>
<dbReference type="InterPro" id="IPR020835">
    <property type="entry name" value="Catalase_sf"/>
</dbReference>
<evidence type="ECO:0000313" key="14">
    <source>
        <dbReference type="Proteomes" id="UP000008743"/>
    </source>
</evidence>
<evidence type="ECO:0000256" key="11">
    <source>
        <dbReference type="SAM" id="SignalP"/>
    </source>
</evidence>
<evidence type="ECO:0000256" key="10">
    <source>
        <dbReference type="PIRSR" id="PIRSR038928-2"/>
    </source>
</evidence>
<dbReference type="InterPro" id="IPR018028">
    <property type="entry name" value="Catalase"/>
</dbReference>
<gene>
    <name evidence="13" type="ORF">CAOG_001158</name>
</gene>
<dbReference type="OrthoDB" id="6880011at2759"/>
<dbReference type="GO" id="GO:0046872">
    <property type="term" value="F:metal ion binding"/>
    <property type="evidence" value="ECO:0007669"/>
    <property type="project" value="UniProtKB-KW"/>
</dbReference>
<dbReference type="InParanoid" id="A0A0D2WJV1"/>
<dbReference type="GO" id="GO:0042744">
    <property type="term" value="P:hydrogen peroxide catabolic process"/>
    <property type="evidence" value="ECO:0007669"/>
    <property type="project" value="UniProtKB-KW"/>
</dbReference>
<keyword evidence="7" id="KW-0560">Oxidoreductase</keyword>